<evidence type="ECO:0000313" key="6">
    <source>
        <dbReference type="Proteomes" id="UP000076927"/>
    </source>
</evidence>
<evidence type="ECO:0000313" key="5">
    <source>
        <dbReference type="EMBL" id="ANE45256.1"/>
    </source>
</evidence>
<evidence type="ECO:0000259" key="4">
    <source>
        <dbReference type="SMART" id="SM00479"/>
    </source>
</evidence>
<dbReference type="Proteomes" id="UP000076927">
    <property type="component" value="Chromosome"/>
</dbReference>
<dbReference type="Pfam" id="PF00929">
    <property type="entry name" value="RNase_T"/>
    <property type="match status" value="1"/>
</dbReference>
<name>A0A172TEA0_9BACL</name>
<dbReference type="OrthoDB" id="159416at2"/>
<dbReference type="PATRIC" id="fig|1178515.4.peg.320"/>
<dbReference type="InterPro" id="IPR047201">
    <property type="entry name" value="ERI-1_3'hExo-like"/>
</dbReference>
<sequence length="231" mass="27029">MKFIIYDLEFTVLRNRQHLSEIIEWGAVMMRVDEAGGELYMADLFHTHVRPRNHPNLSQMTQQFTGITQEDMKDAPSFQEAVEQFREWAGSDEEYFLCSWGNDDRFQLMRHCKDQQMDLTWIANHNDLQYSFTKKHSEDTRQRYGLKRALELLDFPFTGRQHSGLDDAFNTAKIFRHLYPELKLERNIASEEQLVASETVYSTEEPEGNFPLSGLSALLNLKIDKEPMPSA</sequence>
<dbReference type="InterPro" id="IPR013520">
    <property type="entry name" value="Ribonucl_H"/>
</dbReference>
<dbReference type="GO" id="GO:0003676">
    <property type="term" value="F:nucleic acid binding"/>
    <property type="evidence" value="ECO:0007669"/>
    <property type="project" value="InterPro"/>
</dbReference>
<dbReference type="GO" id="GO:0000175">
    <property type="term" value="F:3'-5'-RNA exonuclease activity"/>
    <property type="evidence" value="ECO:0007669"/>
    <property type="project" value="InterPro"/>
</dbReference>
<evidence type="ECO:0000256" key="1">
    <source>
        <dbReference type="ARBA" id="ARBA00022722"/>
    </source>
</evidence>
<organism evidence="5 6">
    <name type="scientific">Paenibacillus swuensis</name>
    <dbReference type="NCBI Taxonomy" id="1178515"/>
    <lineage>
        <taxon>Bacteria</taxon>
        <taxon>Bacillati</taxon>
        <taxon>Bacillota</taxon>
        <taxon>Bacilli</taxon>
        <taxon>Bacillales</taxon>
        <taxon>Paenibacillaceae</taxon>
        <taxon>Paenibacillus</taxon>
    </lineage>
</organism>
<proteinExistence type="predicted"/>
<dbReference type="SMART" id="SM00479">
    <property type="entry name" value="EXOIII"/>
    <property type="match status" value="1"/>
</dbReference>
<dbReference type="CDD" id="cd06133">
    <property type="entry name" value="ERI-1_3'hExo_like"/>
    <property type="match status" value="1"/>
</dbReference>
<dbReference type="InterPro" id="IPR051274">
    <property type="entry name" value="3-5_Exoribonuclease"/>
</dbReference>
<dbReference type="EMBL" id="CP011388">
    <property type="protein sequence ID" value="ANE45256.1"/>
    <property type="molecule type" value="Genomic_DNA"/>
</dbReference>
<keyword evidence="1" id="KW-0540">Nuclease</keyword>
<dbReference type="SUPFAM" id="SSF53098">
    <property type="entry name" value="Ribonuclease H-like"/>
    <property type="match status" value="1"/>
</dbReference>
<gene>
    <name evidence="5" type="ORF">SY83_01715</name>
</gene>
<dbReference type="STRING" id="1178515.SY83_01715"/>
<dbReference type="PANTHER" id="PTHR23044:SF61">
    <property type="entry name" value="3'-5' EXORIBONUCLEASE 1-RELATED"/>
    <property type="match status" value="1"/>
</dbReference>
<keyword evidence="3" id="KW-0269">Exonuclease</keyword>
<accession>A0A172TEA0</accession>
<dbReference type="InterPro" id="IPR012337">
    <property type="entry name" value="RNaseH-like_sf"/>
</dbReference>
<dbReference type="InterPro" id="IPR036397">
    <property type="entry name" value="RNaseH_sf"/>
</dbReference>
<dbReference type="Gene3D" id="3.30.420.10">
    <property type="entry name" value="Ribonuclease H-like superfamily/Ribonuclease H"/>
    <property type="match status" value="1"/>
</dbReference>
<protein>
    <recommendedName>
        <fullName evidence="4">Exonuclease domain-containing protein</fullName>
    </recommendedName>
</protein>
<feature type="domain" description="Exonuclease" evidence="4">
    <location>
        <begin position="2"/>
        <end position="184"/>
    </location>
</feature>
<reference evidence="5 6" key="1">
    <citation type="submission" date="2015-01" db="EMBL/GenBank/DDBJ databases">
        <title>Paenibacillus swuensis/DY6/whole genome sequencing.</title>
        <authorList>
            <person name="Kim M.K."/>
            <person name="Srinivasan S."/>
            <person name="Lee J.-J."/>
        </authorList>
    </citation>
    <scope>NUCLEOTIDE SEQUENCE [LARGE SCALE GENOMIC DNA]</scope>
    <source>
        <strain evidence="5 6">DY6</strain>
    </source>
</reference>
<keyword evidence="6" id="KW-1185">Reference proteome</keyword>
<dbReference type="PANTHER" id="PTHR23044">
    <property type="entry name" value="3'-5' EXONUCLEASE ERI1-RELATED"/>
    <property type="match status" value="1"/>
</dbReference>
<dbReference type="RefSeq" id="WP_068603667.1">
    <property type="nucleotide sequence ID" value="NZ_CP011388.1"/>
</dbReference>
<dbReference type="AlphaFoldDB" id="A0A172TEA0"/>
<evidence type="ECO:0000256" key="2">
    <source>
        <dbReference type="ARBA" id="ARBA00022801"/>
    </source>
</evidence>
<dbReference type="KEGG" id="pswu:SY83_01715"/>
<evidence type="ECO:0000256" key="3">
    <source>
        <dbReference type="ARBA" id="ARBA00022839"/>
    </source>
</evidence>
<keyword evidence="2" id="KW-0378">Hydrolase</keyword>